<dbReference type="Proteomes" id="UP001596050">
    <property type="component" value="Unassembled WGS sequence"/>
</dbReference>
<evidence type="ECO:0000313" key="2">
    <source>
        <dbReference type="EMBL" id="MFC5460169.1"/>
    </source>
</evidence>
<comment type="caution">
    <text evidence="2">The sequence shown here is derived from an EMBL/GenBank/DDBJ whole genome shotgun (WGS) entry which is preliminary data.</text>
</comment>
<protein>
    <submittedName>
        <fullName evidence="2">DUF262 domain-containing protein</fullName>
    </submittedName>
</protein>
<dbReference type="PANTHER" id="PTHR37292">
    <property type="entry name" value="VNG6097C"/>
    <property type="match status" value="1"/>
</dbReference>
<name>A0ABW0L3B3_9BURK</name>
<evidence type="ECO:0000259" key="1">
    <source>
        <dbReference type="Pfam" id="PF03235"/>
    </source>
</evidence>
<keyword evidence="3" id="KW-1185">Reference proteome</keyword>
<dbReference type="Pfam" id="PF03235">
    <property type="entry name" value="GmrSD_N"/>
    <property type="match status" value="1"/>
</dbReference>
<sequence>MNYMLSLAEIAAWQIASAPAQMGTMVAALPALQRGAVWKVKQIEELWDSMLRQFPIGAFIVSPIDAERGHQRFKLQQDGLPEASHHLLDGQQRATGIALGFADVWKGTATDSPVRSACWIDLGTAPSGRDVDFVARVQTQAHPWGYSRTDPDARLPQNKIRAAIKAFQAVNPEHHETRPEAFPLTLTWPWDSVAPVPLPMLLSALDAAGGDVPAAIKLAWDRVQTLPMFNATTLLDEQEAGDEDSAIDTARGHLEACRNSITAAFLDELSPLGLRLHDLMSRLALLLASDTPYRIPVLHLELDETTSFTVRPQLPPGDSSKKDPVELLFVRINSAGTPLGGEELVYSLLKSAWVEAPAFVETLVHKPAGPARIAMLCIRLVLARQQRLGPVSSSTSKRFAFPASLSVDEFRRLMRGHESASFQDGLRRYIKEEAAGTFEGAWQFLADSKNSFALPRVVAAELAQKAPDVFFLLLAWLDRLTELGSSADRQSAIQHRRTLGFLTAVAWFGLDKTKAVAMLWDTLQAETDAGKLLDFFNRRHFSQICRLDERLDLHMIPLVGADELDLICKKRITGYFGCQDTITRQDSRIWKDWGWYGSFVEPAAAELKTFYSAKLYPTKTSTDGSDIDVPESALTACDHFLGVLWNCHPILLFAQRKWLANWFPHFNPALPEFMEDKNRPWDYDHIHPQSYLRSEGGNALRGMPQVIKDWHGSIGNLRAWPLEINRSDSDSTPELKLDSVAPIERRYGLTQQKHKLEASFVEKDELVRWQESLPAHSDKWYLKAPGAHDERCALVRAIVGRFNRIYREWYQTLRLADLQ</sequence>
<organism evidence="2 3">
    <name type="scientific">Massilia niabensis</name>
    <dbReference type="NCBI Taxonomy" id="544910"/>
    <lineage>
        <taxon>Bacteria</taxon>
        <taxon>Pseudomonadati</taxon>
        <taxon>Pseudomonadota</taxon>
        <taxon>Betaproteobacteria</taxon>
        <taxon>Burkholderiales</taxon>
        <taxon>Oxalobacteraceae</taxon>
        <taxon>Telluria group</taxon>
        <taxon>Massilia</taxon>
    </lineage>
</organism>
<dbReference type="EMBL" id="JBHSMU010000009">
    <property type="protein sequence ID" value="MFC5460169.1"/>
    <property type="molecule type" value="Genomic_DNA"/>
</dbReference>
<dbReference type="PANTHER" id="PTHR37292:SF2">
    <property type="entry name" value="DUF262 DOMAIN-CONTAINING PROTEIN"/>
    <property type="match status" value="1"/>
</dbReference>
<evidence type="ECO:0000313" key="3">
    <source>
        <dbReference type="Proteomes" id="UP001596050"/>
    </source>
</evidence>
<proteinExistence type="predicted"/>
<dbReference type="RefSeq" id="WP_379782764.1">
    <property type="nucleotide sequence ID" value="NZ_JBHSMU010000009.1"/>
</dbReference>
<dbReference type="InterPro" id="IPR004919">
    <property type="entry name" value="GmrSD_N"/>
</dbReference>
<accession>A0ABW0L3B3</accession>
<feature type="domain" description="GmrSD restriction endonucleases N-terminal" evidence="1">
    <location>
        <begin position="29"/>
        <end position="103"/>
    </location>
</feature>
<reference evidence="3" key="1">
    <citation type="journal article" date="2019" name="Int. J. Syst. Evol. Microbiol.">
        <title>The Global Catalogue of Microorganisms (GCM) 10K type strain sequencing project: providing services to taxonomists for standard genome sequencing and annotation.</title>
        <authorList>
            <consortium name="The Broad Institute Genomics Platform"/>
            <consortium name="The Broad Institute Genome Sequencing Center for Infectious Disease"/>
            <person name="Wu L."/>
            <person name="Ma J."/>
        </authorList>
    </citation>
    <scope>NUCLEOTIDE SEQUENCE [LARGE SCALE GENOMIC DNA]</scope>
    <source>
        <strain evidence="3">KACC 12649</strain>
    </source>
</reference>
<gene>
    <name evidence="2" type="ORF">ACFPN5_10155</name>
</gene>